<keyword evidence="2" id="KW-0732">Signal</keyword>
<gene>
    <name evidence="3" type="ORF">CLV38_11642</name>
</gene>
<dbReference type="Gene3D" id="3.40.190.10">
    <property type="entry name" value="Periplasmic binding protein-like II"/>
    <property type="match status" value="1"/>
</dbReference>
<proteinExistence type="predicted"/>
<dbReference type="AlphaFoldDB" id="A0A2T0W614"/>
<dbReference type="EMBL" id="PVTO01000016">
    <property type="protein sequence ID" value="PRY82135.1"/>
    <property type="molecule type" value="Genomic_DNA"/>
</dbReference>
<feature type="signal peptide" evidence="2">
    <location>
        <begin position="1"/>
        <end position="22"/>
    </location>
</feature>
<dbReference type="Pfam" id="PF13416">
    <property type="entry name" value="SBP_bac_8"/>
    <property type="match status" value="1"/>
</dbReference>
<dbReference type="Proteomes" id="UP000238205">
    <property type="component" value="Unassembled WGS sequence"/>
</dbReference>
<comment type="caution">
    <text evidence="3">The sequence shown here is derived from an EMBL/GenBank/DDBJ whole genome shotgun (WGS) entry which is preliminary data.</text>
</comment>
<organism evidence="3 4">
    <name type="scientific">Alkalibacterium olivapovliticus</name>
    <dbReference type="NCBI Taxonomy" id="99907"/>
    <lineage>
        <taxon>Bacteria</taxon>
        <taxon>Bacillati</taxon>
        <taxon>Bacillota</taxon>
        <taxon>Bacilli</taxon>
        <taxon>Lactobacillales</taxon>
        <taxon>Carnobacteriaceae</taxon>
        <taxon>Alkalibacterium</taxon>
    </lineage>
</organism>
<feature type="compositionally biased region" description="Acidic residues" evidence="1">
    <location>
        <begin position="42"/>
        <end position="51"/>
    </location>
</feature>
<feature type="chain" id="PRO_5039362586" evidence="2">
    <location>
        <begin position="23"/>
        <end position="461"/>
    </location>
</feature>
<dbReference type="InterPro" id="IPR006059">
    <property type="entry name" value="SBP"/>
</dbReference>
<name>A0A2T0W614_9LACT</name>
<feature type="compositionally biased region" description="Low complexity" evidence="1">
    <location>
        <begin position="24"/>
        <end position="41"/>
    </location>
</feature>
<dbReference type="PANTHER" id="PTHR43649">
    <property type="entry name" value="ARABINOSE-BINDING PROTEIN-RELATED"/>
    <property type="match status" value="1"/>
</dbReference>
<dbReference type="InterPro" id="IPR050490">
    <property type="entry name" value="Bact_solute-bd_prot1"/>
</dbReference>
<evidence type="ECO:0000256" key="1">
    <source>
        <dbReference type="SAM" id="MobiDB-lite"/>
    </source>
</evidence>
<accession>A0A2T0W614</accession>
<evidence type="ECO:0000256" key="2">
    <source>
        <dbReference type="SAM" id="SignalP"/>
    </source>
</evidence>
<feature type="region of interest" description="Disordered" evidence="1">
    <location>
        <begin position="24"/>
        <end position="51"/>
    </location>
</feature>
<dbReference type="RefSeq" id="WP_170068855.1">
    <property type="nucleotide sequence ID" value="NZ_PVTO01000016.1"/>
</dbReference>
<dbReference type="PANTHER" id="PTHR43649:SF12">
    <property type="entry name" value="DIACETYLCHITOBIOSE BINDING PROTEIN DASA"/>
    <property type="match status" value="1"/>
</dbReference>
<keyword evidence="4" id="KW-1185">Reference proteome</keyword>
<protein>
    <submittedName>
        <fullName evidence="3">ABC-type glycerol-3-phosphate transport system substrate-binding protein</fullName>
    </submittedName>
</protein>
<evidence type="ECO:0000313" key="3">
    <source>
        <dbReference type="EMBL" id="PRY82135.1"/>
    </source>
</evidence>
<dbReference type="SUPFAM" id="SSF53850">
    <property type="entry name" value="Periplasmic binding protein-like II"/>
    <property type="match status" value="1"/>
</dbReference>
<evidence type="ECO:0000313" key="4">
    <source>
        <dbReference type="Proteomes" id="UP000238205"/>
    </source>
</evidence>
<dbReference type="PROSITE" id="PS51257">
    <property type="entry name" value="PROKAR_LIPOPROTEIN"/>
    <property type="match status" value="1"/>
</dbReference>
<sequence>MIKKRILLSLTTLAALALVACGNGDTDTTDTGDTGDTAADNGDTDTDDGEVLETEDGEEFDAPTTGGAGVLDVWTFTDEAQTMINDYYLEEFAELDYEINISIVPTEEFETQLDPVFGSDSAPDVIFAEQAFVKKYVESGMLVDLSQYDSLVDGAEDTFDYVRDIGTQEDGTFVMNSWQTTPGAFFYRQDLASEHLGIESPEEMQEAIGDWDGFLDTARELRDATDGSVYMVSGRGDLSHPYYMSRDQGWVVDNQLIIDDQIYELMETARTMVEEGLMMDADPQGEEYFAGMNADEIMGYSLPTWGMHFWLKPNGDETAGNWRMTTGPTAYFRGGTWIGVTQTSDMQDEAAHLIEYLTTSEDFLTSWAEDTGDVVSNEVVVDAVRGDYEEEFLGGQNHYDAFAEGITTIDGEIITEFDQGIQGAFDDLALTPYSKGEMEMEEALDSFRMEVQSLYPNLQVD</sequence>
<reference evidence="3 4" key="1">
    <citation type="submission" date="2018-03" db="EMBL/GenBank/DDBJ databases">
        <title>Genomic Encyclopedia of Archaeal and Bacterial Type Strains, Phase II (KMG-II): from individual species to whole genera.</title>
        <authorList>
            <person name="Goeker M."/>
        </authorList>
    </citation>
    <scope>NUCLEOTIDE SEQUENCE [LARGE SCALE GENOMIC DNA]</scope>
    <source>
        <strain evidence="3 4">DSM 13175</strain>
    </source>
</reference>